<dbReference type="InterPro" id="IPR036390">
    <property type="entry name" value="WH_DNA-bd_sf"/>
</dbReference>
<dbReference type="Proteomes" id="UP000823823">
    <property type="component" value="Unassembled WGS sequence"/>
</dbReference>
<dbReference type="GO" id="GO:0000976">
    <property type="term" value="F:transcription cis-regulatory region binding"/>
    <property type="evidence" value="ECO:0007669"/>
    <property type="project" value="TreeGrafter"/>
</dbReference>
<evidence type="ECO:0000256" key="7">
    <source>
        <dbReference type="ARBA" id="ARBA00023004"/>
    </source>
</evidence>
<evidence type="ECO:0000313" key="14">
    <source>
        <dbReference type="Proteomes" id="UP000823823"/>
    </source>
</evidence>
<organism evidence="13 14">
    <name type="scientific">Candidatus Brachybacterium merdavium</name>
    <dbReference type="NCBI Taxonomy" id="2838513"/>
    <lineage>
        <taxon>Bacteria</taxon>
        <taxon>Bacillati</taxon>
        <taxon>Actinomycetota</taxon>
        <taxon>Actinomycetes</taxon>
        <taxon>Micrococcales</taxon>
        <taxon>Dermabacteraceae</taxon>
        <taxon>Brachybacterium</taxon>
    </lineage>
</organism>
<keyword evidence="3" id="KW-0963">Cytoplasm</keyword>
<accession>A0A9D2RNI1</accession>
<reference evidence="13" key="1">
    <citation type="journal article" date="2021" name="PeerJ">
        <title>Extensive microbial diversity within the chicken gut microbiome revealed by metagenomics and culture.</title>
        <authorList>
            <person name="Gilroy R."/>
            <person name="Ravi A."/>
            <person name="Getino M."/>
            <person name="Pursley I."/>
            <person name="Horton D.L."/>
            <person name="Alikhan N.F."/>
            <person name="Baker D."/>
            <person name="Gharbi K."/>
            <person name="Hall N."/>
            <person name="Watson M."/>
            <person name="Adriaenssens E.M."/>
            <person name="Foster-Nyarko E."/>
            <person name="Jarju S."/>
            <person name="Secka A."/>
            <person name="Antonio M."/>
            <person name="Oren A."/>
            <person name="Chaudhuri R.R."/>
            <person name="La Ragione R."/>
            <person name="Hildebrand F."/>
            <person name="Pallen M.J."/>
        </authorList>
    </citation>
    <scope>NUCLEOTIDE SEQUENCE</scope>
    <source>
        <strain evidence="13">ChiHjej13B12-24818</strain>
    </source>
</reference>
<comment type="caution">
    <text evidence="13">The sequence shown here is derived from an EMBL/GenBank/DDBJ whole genome shotgun (WGS) entry which is preliminary data.</text>
</comment>
<keyword evidence="8" id="KW-0805">Transcription regulation</keyword>
<comment type="similarity">
    <text evidence="2">Belongs to the Fur family.</text>
</comment>
<dbReference type="SUPFAM" id="SSF46785">
    <property type="entry name" value="Winged helix' DNA-binding domain"/>
    <property type="match status" value="1"/>
</dbReference>
<evidence type="ECO:0000256" key="2">
    <source>
        <dbReference type="ARBA" id="ARBA00007957"/>
    </source>
</evidence>
<evidence type="ECO:0000256" key="5">
    <source>
        <dbReference type="ARBA" id="ARBA00022723"/>
    </source>
</evidence>
<evidence type="ECO:0000256" key="11">
    <source>
        <dbReference type="PIRSR" id="PIRSR602481-1"/>
    </source>
</evidence>
<comment type="cofactor">
    <cofactor evidence="12">
        <name>Mn(2+)</name>
        <dbReference type="ChEBI" id="CHEBI:29035"/>
    </cofactor>
    <cofactor evidence="12">
        <name>Fe(2+)</name>
        <dbReference type="ChEBI" id="CHEBI:29033"/>
    </cofactor>
    <text evidence="12">Binds 1 Mn(2+) or Fe(2+) ion per subunit.</text>
</comment>
<name>A0A9D2RNI1_9MICO</name>
<feature type="binding site" evidence="11">
    <location>
        <position position="93"/>
    </location>
    <ligand>
        <name>Zn(2+)</name>
        <dbReference type="ChEBI" id="CHEBI:29105"/>
    </ligand>
</feature>
<dbReference type="GO" id="GO:0045892">
    <property type="term" value="P:negative regulation of DNA-templated transcription"/>
    <property type="evidence" value="ECO:0007669"/>
    <property type="project" value="TreeGrafter"/>
</dbReference>
<dbReference type="CDD" id="cd07153">
    <property type="entry name" value="Fur_like"/>
    <property type="match status" value="1"/>
</dbReference>
<comment type="subcellular location">
    <subcellularLocation>
        <location evidence="1">Cytoplasm</location>
    </subcellularLocation>
</comment>
<evidence type="ECO:0000313" key="13">
    <source>
        <dbReference type="EMBL" id="HJB10369.1"/>
    </source>
</evidence>
<keyword evidence="9" id="KW-0238">DNA-binding</keyword>
<dbReference type="GO" id="GO:0005737">
    <property type="term" value="C:cytoplasm"/>
    <property type="evidence" value="ECO:0007669"/>
    <property type="project" value="UniProtKB-SubCell"/>
</dbReference>
<keyword evidence="10" id="KW-0804">Transcription</keyword>
<dbReference type="PANTHER" id="PTHR33202">
    <property type="entry name" value="ZINC UPTAKE REGULATION PROTEIN"/>
    <property type="match status" value="1"/>
</dbReference>
<dbReference type="AlphaFoldDB" id="A0A9D2RNI1"/>
<dbReference type="InterPro" id="IPR002481">
    <property type="entry name" value="FUR"/>
</dbReference>
<dbReference type="InterPro" id="IPR036388">
    <property type="entry name" value="WH-like_DNA-bd_sf"/>
</dbReference>
<dbReference type="GO" id="GO:1900376">
    <property type="term" value="P:regulation of secondary metabolite biosynthetic process"/>
    <property type="evidence" value="ECO:0007669"/>
    <property type="project" value="TreeGrafter"/>
</dbReference>
<dbReference type="Gene3D" id="1.10.10.10">
    <property type="entry name" value="Winged helix-like DNA-binding domain superfamily/Winged helix DNA-binding domain"/>
    <property type="match status" value="1"/>
</dbReference>
<dbReference type="GO" id="GO:0003700">
    <property type="term" value="F:DNA-binding transcription factor activity"/>
    <property type="evidence" value="ECO:0007669"/>
    <property type="project" value="InterPro"/>
</dbReference>
<keyword evidence="7 12" id="KW-0408">Iron</keyword>
<dbReference type="Pfam" id="PF01475">
    <property type="entry name" value="FUR"/>
    <property type="match status" value="1"/>
</dbReference>
<feature type="binding site" evidence="11">
    <location>
        <position position="136"/>
    </location>
    <ligand>
        <name>Zn(2+)</name>
        <dbReference type="ChEBI" id="CHEBI:29105"/>
    </ligand>
</feature>
<keyword evidence="6 11" id="KW-0862">Zinc</keyword>
<sequence>MLDTDHASALREAGLRVTAPRLATLGAVAEHPHVDAEAVARAVRERLGTVSRQAVYDILNALTEVELLRRVSVGSRSMRYELHRHDNHHHLVCRECGRLEDVPCAIGEAPCLIPHDDHGFDIEIADVVYRGICSECRVSEAAAGTPAGTAPGST</sequence>
<dbReference type="EMBL" id="DWZH01000054">
    <property type="protein sequence ID" value="HJB10369.1"/>
    <property type="molecule type" value="Genomic_DNA"/>
</dbReference>
<reference evidence="13" key="2">
    <citation type="submission" date="2021-04" db="EMBL/GenBank/DDBJ databases">
        <authorList>
            <person name="Gilroy R."/>
        </authorList>
    </citation>
    <scope>NUCLEOTIDE SEQUENCE</scope>
    <source>
        <strain evidence="13">ChiHjej13B12-24818</strain>
    </source>
</reference>
<evidence type="ECO:0000256" key="9">
    <source>
        <dbReference type="ARBA" id="ARBA00023125"/>
    </source>
</evidence>
<feature type="binding site" evidence="11">
    <location>
        <position position="96"/>
    </location>
    <ligand>
        <name>Zn(2+)</name>
        <dbReference type="ChEBI" id="CHEBI:29105"/>
    </ligand>
</feature>
<feature type="binding site" evidence="12">
    <location>
        <position position="108"/>
    </location>
    <ligand>
        <name>Fe cation</name>
        <dbReference type="ChEBI" id="CHEBI:24875"/>
    </ligand>
</feature>
<evidence type="ECO:0000256" key="6">
    <source>
        <dbReference type="ARBA" id="ARBA00022833"/>
    </source>
</evidence>
<gene>
    <name evidence="13" type="ORF">H9786_07530</name>
</gene>
<keyword evidence="5 11" id="KW-0479">Metal-binding</keyword>
<evidence type="ECO:0000256" key="10">
    <source>
        <dbReference type="ARBA" id="ARBA00023163"/>
    </source>
</evidence>
<dbReference type="PANTHER" id="PTHR33202:SF18">
    <property type="entry name" value="TRANSCRIPTIONAL REGULATOR FURA"/>
    <property type="match status" value="1"/>
</dbReference>
<feature type="binding site" evidence="11">
    <location>
        <position position="133"/>
    </location>
    <ligand>
        <name>Zn(2+)</name>
        <dbReference type="ChEBI" id="CHEBI:29105"/>
    </ligand>
</feature>
<evidence type="ECO:0000256" key="8">
    <source>
        <dbReference type="ARBA" id="ARBA00023015"/>
    </source>
</evidence>
<comment type="cofactor">
    <cofactor evidence="11">
        <name>Zn(2+)</name>
        <dbReference type="ChEBI" id="CHEBI:29105"/>
    </cofactor>
    <text evidence="11">Binds 1 zinc ion per subunit.</text>
</comment>
<evidence type="ECO:0000256" key="4">
    <source>
        <dbReference type="ARBA" id="ARBA00022491"/>
    </source>
</evidence>
<dbReference type="Gene3D" id="3.30.1490.190">
    <property type="match status" value="1"/>
</dbReference>
<keyword evidence="4" id="KW-0678">Repressor</keyword>
<protein>
    <submittedName>
        <fullName evidence="13">Transcriptional repressor</fullName>
    </submittedName>
</protein>
<dbReference type="InterPro" id="IPR043135">
    <property type="entry name" value="Fur_C"/>
</dbReference>
<evidence type="ECO:0000256" key="3">
    <source>
        <dbReference type="ARBA" id="ARBA00022490"/>
    </source>
</evidence>
<proteinExistence type="inferred from homology"/>
<evidence type="ECO:0000256" key="12">
    <source>
        <dbReference type="PIRSR" id="PIRSR602481-2"/>
    </source>
</evidence>
<evidence type="ECO:0000256" key="1">
    <source>
        <dbReference type="ARBA" id="ARBA00004496"/>
    </source>
</evidence>
<dbReference type="GO" id="GO:0008270">
    <property type="term" value="F:zinc ion binding"/>
    <property type="evidence" value="ECO:0007669"/>
    <property type="project" value="TreeGrafter"/>
</dbReference>